<evidence type="ECO:0000259" key="2">
    <source>
        <dbReference type="Pfam" id="PF13906"/>
    </source>
</evidence>
<keyword evidence="1" id="KW-0812">Transmembrane</keyword>
<name>A0A8S2F453_9BILA</name>
<sequence>YQPVDDPLIRSDYLSYKPLWQELFRPSQRYPTVLSASIAKILIAALSTDVVSAPLVPFVPIFSVLINIYLILNLQIATWIRFGVWMIAGFFIYGFYGFWHSSQRFVNQTQQLLSD</sequence>
<reference evidence="3" key="1">
    <citation type="submission" date="2021-02" db="EMBL/GenBank/DDBJ databases">
        <authorList>
            <person name="Nowell W R."/>
        </authorList>
    </citation>
    <scope>NUCLEOTIDE SEQUENCE</scope>
</reference>
<feature type="non-terminal residue" evidence="3">
    <location>
        <position position="115"/>
    </location>
</feature>
<dbReference type="Proteomes" id="UP000682733">
    <property type="component" value="Unassembled WGS sequence"/>
</dbReference>
<organism evidence="3 5">
    <name type="scientific">Didymodactylos carnosus</name>
    <dbReference type="NCBI Taxonomy" id="1234261"/>
    <lineage>
        <taxon>Eukaryota</taxon>
        <taxon>Metazoa</taxon>
        <taxon>Spiralia</taxon>
        <taxon>Gnathifera</taxon>
        <taxon>Rotifera</taxon>
        <taxon>Eurotatoria</taxon>
        <taxon>Bdelloidea</taxon>
        <taxon>Philodinida</taxon>
        <taxon>Philodinidae</taxon>
        <taxon>Didymodactylos</taxon>
    </lineage>
</organism>
<feature type="transmembrane region" description="Helical" evidence="1">
    <location>
        <begin position="54"/>
        <end position="72"/>
    </location>
</feature>
<evidence type="ECO:0000256" key="1">
    <source>
        <dbReference type="SAM" id="Phobius"/>
    </source>
</evidence>
<dbReference type="GO" id="GO:0097638">
    <property type="term" value="P:L-arginine import across plasma membrane"/>
    <property type="evidence" value="ECO:0007669"/>
    <property type="project" value="TreeGrafter"/>
</dbReference>
<feature type="transmembrane region" description="Helical" evidence="1">
    <location>
        <begin position="79"/>
        <end position="99"/>
    </location>
</feature>
<comment type="caution">
    <text evidence="3">The sequence shown here is derived from an EMBL/GenBank/DDBJ whole genome shotgun (WGS) entry which is preliminary data.</text>
</comment>
<dbReference type="PANTHER" id="PTHR43243:SF105">
    <property type="entry name" value="CATIONIC AMINO ACID TRANSPORTER C-TERMINAL DOMAIN-CONTAINING PROTEIN"/>
    <property type="match status" value="1"/>
</dbReference>
<dbReference type="GO" id="GO:0000064">
    <property type="term" value="F:L-ornithine transmembrane transporter activity"/>
    <property type="evidence" value="ECO:0007669"/>
    <property type="project" value="TreeGrafter"/>
</dbReference>
<dbReference type="InterPro" id="IPR029485">
    <property type="entry name" value="CAT_C"/>
</dbReference>
<evidence type="ECO:0000313" key="4">
    <source>
        <dbReference type="EMBL" id="CAF4197780.1"/>
    </source>
</evidence>
<proteinExistence type="predicted"/>
<feature type="non-terminal residue" evidence="3">
    <location>
        <position position="1"/>
    </location>
</feature>
<keyword evidence="1" id="KW-0472">Membrane</keyword>
<dbReference type="AlphaFoldDB" id="A0A8S2F453"/>
<evidence type="ECO:0000313" key="5">
    <source>
        <dbReference type="Proteomes" id="UP000677228"/>
    </source>
</evidence>
<feature type="domain" description="Cationic amino acid transporter C-terminal" evidence="2">
    <location>
        <begin position="53"/>
        <end position="101"/>
    </location>
</feature>
<dbReference type="Proteomes" id="UP000677228">
    <property type="component" value="Unassembled WGS sequence"/>
</dbReference>
<dbReference type="PANTHER" id="PTHR43243">
    <property type="entry name" value="INNER MEMBRANE TRANSPORTER YGJI-RELATED"/>
    <property type="match status" value="1"/>
</dbReference>
<dbReference type="GO" id="GO:0061459">
    <property type="term" value="F:L-arginine transmembrane transporter activity"/>
    <property type="evidence" value="ECO:0007669"/>
    <property type="project" value="TreeGrafter"/>
</dbReference>
<dbReference type="EMBL" id="CAJNOK010025440">
    <property type="protein sequence ID" value="CAF1390137.1"/>
    <property type="molecule type" value="Genomic_DNA"/>
</dbReference>
<protein>
    <recommendedName>
        <fullName evidence="2">Cationic amino acid transporter C-terminal domain-containing protein</fullName>
    </recommendedName>
</protein>
<dbReference type="EMBL" id="CAJOBA010047147">
    <property type="protein sequence ID" value="CAF4197780.1"/>
    <property type="molecule type" value="Genomic_DNA"/>
</dbReference>
<dbReference type="Pfam" id="PF13906">
    <property type="entry name" value="AA_permease_C"/>
    <property type="match status" value="1"/>
</dbReference>
<dbReference type="GO" id="GO:0015189">
    <property type="term" value="F:L-lysine transmembrane transporter activity"/>
    <property type="evidence" value="ECO:0007669"/>
    <property type="project" value="TreeGrafter"/>
</dbReference>
<accession>A0A8S2F453</accession>
<keyword evidence="1" id="KW-1133">Transmembrane helix</keyword>
<gene>
    <name evidence="3" type="ORF">OVA965_LOCUS32531</name>
    <name evidence="4" type="ORF">TMI583_LOCUS33391</name>
</gene>
<dbReference type="GO" id="GO:0005886">
    <property type="term" value="C:plasma membrane"/>
    <property type="evidence" value="ECO:0007669"/>
    <property type="project" value="TreeGrafter"/>
</dbReference>
<evidence type="ECO:0000313" key="3">
    <source>
        <dbReference type="EMBL" id="CAF1390137.1"/>
    </source>
</evidence>